<dbReference type="InterPro" id="IPR032675">
    <property type="entry name" value="LRR_dom_sf"/>
</dbReference>
<sequence>MIIKIIWDFFAMTREKLELIDQVRTPKLKFNDNISTFERLITIVMIIFNIISNSGARIEKLELVLDDDDVTLFLDLEEYMEEQDNDSINMLYLYQRRIYPFMNIKFQNSLSRFFKKQFSKKCFGNLKYLYCGKGIIKENILTSLSNICHNLSILKINEENFMDIKIPLISIIKRQKNLEYLQIIGNNNLNYLKDENANITEIISALESDSILLKKIELIDLYISSDKALKPFVKFKNLECLHLKGLNLPYKNFDYISTTDFPKLTSLILVKNYDGSSNFDQEPYTAIIQNQKISSNLKELQLTNYNITNNLELLKSINSNCKNLLDFAIQLTSQEDKIYLFSILNNCPMINKFHLEVFEEENSINNSDFIDELLKHLPKNLVELKLKGVIDTFNNLMKFFKNCDMVDLKIFSFNLCVEEFIEIEKCQEFIEGWSEKKGKKVESCQLIFTSNIEIRWK</sequence>
<evidence type="ECO:0000313" key="1">
    <source>
        <dbReference type="EMBL" id="RIA90679.1"/>
    </source>
</evidence>
<name>A0A397T047_9GLOM</name>
<keyword evidence="2" id="KW-1185">Reference proteome</keyword>
<dbReference type="EMBL" id="QKYT01000174">
    <property type="protein sequence ID" value="RIA90679.1"/>
    <property type="molecule type" value="Genomic_DNA"/>
</dbReference>
<accession>A0A397T047</accession>
<evidence type="ECO:0008006" key="3">
    <source>
        <dbReference type="Google" id="ProtNLM"/>
    </source>
</evidence>
<comment type="caution">
    <text evidence="1">The sequence shown here is derived from an EMBL/GenBank/DDBJ whole genome shotgun (WGS) entry which is preliminary data.</text>
</comment>
<gene>
    <name evidence="1" type="ORF">C1645_769375</name>
</gene>
<proteinExistence type="predicted"/>
<dbReference type="Proteomes" id="UP000265703">
    <property type="component" value="Unassembled WGS sequence"/>
</dbReference>
<protein>
    <recommendedName>
        <fullName evidence="3">F-box domain-containing protein</fullName>
    </recommendedName>
</protein>
<reference evidence="1 2" key="1">
    <citation type="submission" date="2018-06" db="EMBL/GenBank/DDBJ databases">
        <title>Comparative genomics reveals the genomic features of Rhizophagus irregularis, R. cerebriforme, R. diaphanum and Gigaspora rosea, and their symbiotic lifestyle signature.</title>
        <authorList>
            <person name="Morin E."/>
            <person name="San Clemente H."/>
            <person name="Chen E.C.H."/>
            <person name="De La Providencia I."/>
            <person name="Hainaut M."/>
            <person name="Kuo A."/>
            <person name="Kohler A."/>
            <person name="Murat C."/>
            <person name="Tang N."/>
            <person name="Roy S."/>
            <person name="Loubradou J."/>
            <person name="Henrissat B."/>
            <person name="Grigoriev I.V."/>
            <person name="Corradi N."/>
            <person name="Roux C."/>
            <person name="Martin F.M."/>
        </authorList>
    </citation>
    <scope>NUCLEOTIDE SEQUENCE [LARGE SCALE GENOMIC DNA]</scope>
    <source>
        <strain evidence="1 2">DAOM 227022</strain>
    </source>
</reference>
<evidence type="ECO:0000313" key="2">
    <source>
        <dbReference type="Proteomes" id="UP000265703"/>
    </source>
</evidence>
<dbReference type="SUPFAM" id="SSF52047">
    <property type="entry name" value="RNI-like"/>
    <property type="match status" value="1"/>
</dbReference>
<dbReference type="Gene3D" id="3.80.10.10">
    <property type="entry name" value="Ribonuclease Inhibitor"/>
    <property type="match status" value="1"/>
</dbReference>
<dbReference type="AlphaFoldDB" id="A0A397T047"/>
<organism evidence="1 2">
    <name type="scientific">Glomus cerebriforme</name>
    <dbReference type="NCBI Taxonomy" id="658196"/>
    <lineage>
        <taxon>Eukaryota</taxon>
        <taxon>Fungi</taxon>
        <taxon>Fungi incertae sedis</taxon>
        <taxon>Mucoromycota</taxon>
        <taxon>Glomeromycotina</taxon>
        <taxon>Glomeromycetes</taxon>
        <taxon>Glomerales</taxon>
        <taxon>Glomeraceae</taxon>
        <taxon>Glomus</taxon>
    </lineage>
</organism>